<evidence type="ECO:0000256" key="1">
    <source>
        <dbReference type="ARBA" id="ARBA00004442"/>
    </source>
</evidence>
<evidence type="ECO:0000256" key="3">
    <source>
        <dbReference type="ARBA" id="ARBA00023237"/>
    </source>
</evidence>
<evidence type="ECO:0000256" key="4">
    <source>
        <dbReference type="SAM" id="MobiDB-lite"/>
    </source>
</evidence>
<dbReference type="InterPro" id="IPR010104">
    <property type="entry name" value="TonB_rcpt_bac"/>
</dbReference>
<feature type="domain" description="TonB-dependent receptor plug" evidence="6">
    <location>
        <begin position="170"/>
        <end position="281"/>
    </location>
</feature>
<dbReference type="InterPro" id="IPR036942">
    <property type="entry name" value="Beta-barrel_TonB_sf"/>
</dbReference>
<dbReference type="Gene3D" id="2.60.40.1120">
    <property type="entry name" value="Carboxypeptidase-like, regulatory domain"/>
    <property type="match status" value="1"/>
</dbReference>
<dbReference type="PANTHER" id="PTHR40980:SF4">
    <property type="entry name" value="TONB-DEPENDENT RECEPTOR-LIKE BETA-BARREL DOMAIN-CONTAINING PROTEIN"/>
    <property type="match status" value="1"/>
</dbReference>
<feature type="region of interest" description="Disordered" evidence="4">
    <location>
        <begin position="1"/>
        <end position="24"/>
    </location>
</feature>
<sequence>MDRYAKSTPPTHHETQPTNPKSPTLINLIQKTSRWMLFAAAALCLQPAISRAAGAATGTISGRVLNTDTGKYLNNARIEVEGTHLQTFTNKFGEYELDNVPVGPVKVDIFYTGLSRQTLSVNVAAGQTAQQDVSMSSSAEGGAIKLDAFVVAAAKETDQSSIAINEERFAPNLKTVVSTDQFGDIVEGNIGEFVKFLPGISVGYTASDVRNVSVRGVGSQYTAIMLDGYRVASADSGNVKYSSTGGGSRTTELEQISINNAARTEIVKSRTPDLPADALGGSLNMVSKSAFEYAHPEFNYRVLMAMNSNAKKLGASPGPANDGTSHKVLPSFDFTYALPVNKHFGITLSFLDSNIFNVQYRSNPQWTPNGTHSNVSGAPSNFATDPYLEKYTVQDGPKTTHRKAAEFTADWKLSDRDLISLRVQDNFYSSFFGNRNINFDTGTTMPLAYTQTATNGALGKGKVNFGSSFRHKFGVTYNLGADYTHTGEDWTFNAGINFSHASAHYQDANEGYFDSVTYQISSATVNYGMFNGIAPQQIQVFDKSGKDTLGNVFDVRNPNYKITKVENNPVSAADSFFTQQANFKRDFDWAIPTKIKFGGQLQFEHRDVRNNKIDWTPTGALAAAGAAGAYNLVDSTYNVAPPYIPYPVVWPSQSKLYSLYLSNPSLFSPSSSNEQQRILGSLLFKELISAAYMMGDSQMFNSKLRLVYGVRFEQTTDEGYGPLAKKTGSSTTYVERGAFAKNTYNGTYPSISAVYNITDNLLLRAAYDRAVGRPDLANIVPNVALPDSASTGAAIGVSNPLLKPEQANNYDLSLEYYFKHAGVLSLGVFRKDFTGFWGQNNVTGPEALAILNSLGVPNGQDYLDQGDYVSTIVNSGTAHITGVEFNYRQSLEQLSQFTRHLSVFANATGLHLQGAANADFSAFVSKTINWGLAYDNRRVSAKLNFNYRGREVDAPTTVNGVVYQEYFSPRLYLDANLVIRLTKRFSLFINGRNLTDVPQDDQRYAPGITPDYARLYRREMFGTAYTFGIKGSF</sequence>
<reference evidence="7" key="1">
    <citation type="submission" date="2016-10" db="EMBL/GenBank/DDBJ databases">
        <title>Sequence of Gallionella enrichment culture.</title>
        <authorList>
            <person name="Poehlein A."/>
            <person name="Muehling M."/>
            <person name="Daniel R."/>
        </authorList>
    </citation>
    <scope>NUCLEOTIDE SEQUENCE</scope>
</reference>
<dbReference type="Gene3D" id="2.170.130.10">
    <property type="entry name" value="TonB-dependent receptor, plug domain"/>
    <property type="match status" value="1"/>
</dbReference>
<dbReference type="Pfam" id="PF13620">
    <property type="entry name" value="CarboxypepD_reg"/>
    <property type="match status" value="1"/>
</dbReference>
<dbReference type="PANTHER" id="PTHR40980">
    <property type="entry name" value="PLUG DOMAIN-CONTAINING PROTEIN"/>
    <property type="match status" value="1"/>
</dbReference>
<keyword evidence="2" id="KW-0472">Membrane</keyword>
<dbReference type="AlphaFoldDB" id="A0A1J5T288"/>
<dbReference type="SUPFAM" id="SSF56935">
    <property type="entry name" value="Porins"/>
    <property type="match status" value="1"/>
</dbReference>
<evidence type="ECO:0000259" key="5">
    <source>
        <dbReference type="Pfam" id="PF00593"/>
    </source>
</evidence>
<proteinExistence type="predicted"/>
<dbReference type="InterPro" id="IPR000531">
    <property type="entry name" value="Beta-barrel_TonB"/>
</dbReference>
<keyword evidence="7" id="KW-0675">Receptor</keyword>
<dbReference type="InterPro" id="IPR013784">
    <property type="entry name" value="Carb-bd-like_fold"/>
</dbReference>
<dbReference type="InterPro" id="IPR012910">
    <property type="entry name" value="Plug_dom"/>
</dbReference>
<dbReference type="Pfam" id="PF07715">
    <property type="entry name" value="Plug"/>
    <property type="match status" value="1"/>
</dbReference>
<dbReference type="GO" id="GO:0030246">
    <property type="term" value="F:carbohydrate binding"/>
    <property type="evidence" value="ECO:0007669"/>
    <property type="project" value="InterPro"/>
</dbReference>
<dbReference type="Gene3D" id="2.40.170.20">
    <property type="entry name" value="TonB-dependent receptor, beta-barrel domain"/>
    <property type="match status" value="1"/>
</dbReference>
<dbReference type="SUPFAM" id="SSF49452">
    <property type="entry name" value="Starch-binding domain-like"/>
    <property type="match status" value="1"/>
</dbReference>
<evidence type="ECO:0000256" key="2">
    <source>
        <dbReference type="ARBA" id="ARBA00023136"/>
    </source>
</evidence>
<dbReference type="GO" id="GO:0009279">
    <property type="term" value="C:cell outer membrane"/>
    <property type="evidence" value="ECO:0007669"/>
    <property type="project" value="UniProtKB-SubCell"/>
</dbReference>
<evidence type="ECO:0000313" key="7">
    <source>
        <dbReference type="EMBL" id="OIR14970.1"/>
    </source>
</evidence>
<name>A0A1J5T288_9ZZZZ</name>
<dbReference type="EMBL" id="MLJW01000010">
    <property type="protein sequence ID" value="OIR14970.1"/>
    <property type="molecule type" value="Genomic_DNA"/>
</dbReference>
<accession>A0A1J5T288</accession>
<comment type="subcellular location">
    <subcellularLocation>
        <location evidence="1">Cell outer membrane</location>
    </subcellularLocation>
</comment>
<gene>
    <name evidence="7" type="ORF">GALL_40880</name>
</gene>
<feature type="domain" description="TonB-dependent receptor-like beta-barrel" evidence="5">
    <location>
        <begin position="477"/>
        <end position="994"/>
    </location>
</feature>
<protein>
    <submittedName>
        <fullName evidence="7">Catecholate siderophore receptor CirA</fullName>
    </submittedName>
</protein>
<dbReference type="Pfam" id="PF00593">
    <property type="entry name" value="TonB_dep_Rec_b-barrel"/>
    <property type="match status" value="1"/>
</dbReference>
<evidence type="ECO:0000259" key="6">
    <source>
        <dbReference type="Pfam" id="PF07715"/>
    </source>
</evidence>
<dbReference type="NCBIfam" id="TIGR01782">
    <property type="entry name" value="TonB-Xanth-Caul"/>
    <property type="match status" value="1"/>
</dbReference>
<feature type="compositionally biased region" description="Basic and acidic residues" evidence="4">
    <location>
        <begin position="1"/>
        <end position="15"/>
    </location>
</feature>
<comment type="caution">
    <text evidence="7">The sequence shown here is derived from an EMBL/GenBank/DDBJ whole genome shotgun (WGS) entry which is preliminary data.</text>
</comment>
<organism evidence="7">
    <name type="scientific">mine drainage metagenome</name>
    <dbReference type="NCBI Taxonomy" id="410659"/>
    <lineage>
        <taxon>unclassified sequences</taxon>
        <taxon>metagenomes</taxon>
        <taxon>ecological metagenomes</taxon>
    </lineage>
</organism>
<dbReference type="InterPro" id="IPR037066">
    <property type="entry name" value="Plug_dom_sf"/>
</dbReference>
<keyword evidence="3" id="KW-0998">Cell outer membrane</keyword>